<evidence type="ECO:0000256" key="2">
    <source>
        <dbReference type="ARBA" id="ARBA00023315"/>
    </source>
</evidence>
<comment type="caution">
    <text evidence="5">The sequence shown here is derived from an EMBL/GenBank/DDBJ whole genome shotgun (WGS) entry which is preliminary data.</text>
</comment>
<dbReference type="Gene3D" id="3.40.630.30">
    <property type="match status" value="1"/>
</dbReference>
<name>A0ABY3AUH3_PAEPP</name>
<keyword evidence="2" id="KW-0012">Acyltransferase</keyword>
<dbReference type="Proteomes" id="UP000316208">
    <property type="component" value="Unassembled WGS sequence"/>
</dbReference>
<dbReference type="PANTHER" id="PTHR43792:SF8">
    <property type="entry name" value="[RIBOSOMAL PROTEIN US5]-ALANINE N-ACETYLTRANSFERASE"/>
    <property type="match status" value="1"/>
</dbReference>
<dbReference type="EMBL" id="SADY01000001">
    <property type="protein sequence ID" value="TQR46398.1"/>
    <property type="molecule type" value="Genomic_DNA"/>
</dbReference>
<dbReference type="InterPro" id="IPR000182">
    <property type="entry name" value="GNAT_dom"/>
</dbReference>
<dbReference type="SUPFAM" id="SSF55729">
    <property type="entry name" value="Acyl-CoA N-acyltransferases (Nat)"/>
    <property type="match status" value="1"/>
</dbReference>
<evidence type="ECO:0000256" key="1">
    <source>
        <dbReference type="ARBA" id="ARBA00022679"/>
    </source>
</evidence>
<dbReference type="InterPro" id="IPR051531">
    <property type="entry name" value="N-acetyltransferase"/>
</dbReference>
<dbReference type="RefSeq" id="WP_142542404.1">
    <property type="nucleotide sequence ID" value="NZ_SADY01000001.1"/>
</dbReference>
<evidence type="ECO:0000256" key="3">
    <source>
        <dbReference type="ARBA" id="ARBA00038502"/>
    </source>
</evidence>
<dbReference type="InterPro" id="IPR016181">
    <property type="entry name" value="Acyl_CoA_acyltransferase"/>
</dbReference>
<evidence type="ECO:0000313" key="6">
    <source>
        <dbReference type="Proteomes" id="UP000316208"/>
    </source>
</evidence>
<gene>
    <name evidence="5" type="ORF">C7Y44_01565</name>
</gene>
<evidence type="ECO:0000259" key="4">
    <source>
        <dbReference type="PROSITE" id="PS51186"/>
    </source>
</evidence>
<dbReference type="PANTHER" id="PTHR43792">
    <property type="entry name" value="GNAT FAMILY, PUTATIVE (AFU_ORTHOLOGUE AFUA_3G00765)-RELATED-RELATED"/>
    <property type="match status" value="1"/>
</dbReference>
<protein>
    <submittedName>
        <fullName evidence="5">N-acetyltransferase</fullName>
    </submittedName>
</protein>
<proteinExistence type="inferred from homology"/>
<dbReference type="Pfam" id="PF13302">
    <property type="entry name" value="Acetyltransf_3"/>
    <property type="match status" value="1"/>
</dbReference>
<dbReference type="PROSITE" id="PS51186">
    <property type="entry name" value="GNAT"/>
    <property type="match status" value="1"/>
</dbReference>
<feature type="domain" description="N-acetyltransferase" evidence="4">
    <location>
        <begin position="10"/>
        <end position="171"/>
    </location>
</feature>
<comment type="similarity">
    <text evidence="3">Belongs to the acetyltransferase family. RimJ subfamily.</text>
</comment>
<accession>A0ABY3AUH3</accession>
<sequence length="179" mass="20263">MRKVMVTERLTLRQLELHDAEAIEKLAGEKAVADTTLNMPHPYPPGSATTFIKARHEAAARGDGYSFAVTLTEGEVFLGVVGLHINKTHNMAELSYWIGKPYWKNGFCTEAATRVVQLAFNELELNRVFAAAMTRNPASYRVMERIGLKHEGILRNHIRKGDAYEDLRYYGLLRSDVRK</sequence>
<keyword evidence="6" id="KW-1185">Reference proteome</keyword>
<keyword evidence="1" id="KW-0808">Transferase</keyword>
<organism evidence="5 6">
    <name type="scientific">Paenibacillus popilliae</name>
    <name type="common">Bacillus popilliae</name>
    <dbReference type="NCBI Taxonomy" id="78057"/>
    <lineage>
        <taxon>Bacteria</taxon>
        <taxon>Bacillati</taxon>
        <taxon>Bacillota</taxon>
        <taxon>Bacilli</taxon>
        <taxon>Bacillales</taxon>
        <taxon>Paenibacillaceae</taxon>
        <taxon>Paenibacillus</taxon>
    </lineage>
</organism>
<reference evidence="5 6" key="1">
    <citation type="submission" date="2018-03" db="EMBL/GenBank/DDBJ databases">
        <title>Aerobic endospore-forming bacteria genome sequencing and assembly.</title>
        <authorList>
            <person name="Cavalcante D.A."/>
            <person name="Driks A."/>
            <person name="Putonti C."/>
            <person name="De-Souza M.T."/>
        </authorList>
    </citation>
    <scope>NUCLEOTIDE SEQUENCE [LARGE SCALE GENOMIC DNA]</scope>
    <source>
        <strain evidence="5 6">SDF0028</strain>
    </source>
</reference>
<evidence type="ECO:0000313" key="5">
    <source>
        <dbReference type="EMBL" id="TQR46398.1"/>
    </source>
</evidence>